<protein>
    <recommendedName>
        <fullName evidence="3">UvrD-like helicase C-terminal domain-containing protein</fullName>
    </recommendedName>
</protein>
<evidence type="ECO:0000313" key="1">
    <source>
        <dbReference type="EMBL" id="THV04517.1"/>
    </source>
</evidence>
<evidence type="ECO:0000313" key="2">
    <source>
        <dbReference type="Proteomes" id="UP000297245"/>
    </source>
</evidence>
<reference evidence="1 2" key="1">
    <citation type="journal article" date="2019" name="Nat. Ecol. Evol.">
        <title>Megaphylogeny resolves global patterns of mushroom evolution.</title>
        <authorList>
            <person name="Varga T."/>
            <person name="Krizsan K."/>
            <person name="Foldi C."/>
            <person name="Dima B."/>
            <person name="Sanchez-Garcia M."/>
            <person name="Sanchez-Ramirez S."/>
            <person name="Szollosi G.J."/>
            <person name="Szarkandi J.G."/>
            <person name="Papp V."/>
            <person name="Albert L."/>
            <person name="Andreopoulos W."/>
            <person name="Angelini C."/>
            <person name="Antonin V."/>
            <person name="Barry K.W."/>
            <person name="Bougher N.L."/>
            <person name="Buchanan P."/>
            <person name="Buyck B."/>
            <person name="Bense V."/>
            <person name="Catcheside P."/>
            <person name="Chovatia M."/>
            <person name="Cooper J."/>
            <person name="Damon W."/>
            <person name="Desjardin D."/>
            <person name="Finy P."/>
            <person name="Geml J."/>
            <person name="Haridas S."/>
            <person name="Hughes K."/>
            <person name="Justo A."/>
            <person name="Karasinski D."/>
            <person name="Kautmanova I."/>
            <person name="Kiss B."/>
            <person name="Kocsube S."/>
            <person name="Kotiranta H."/>
            <person name="LaButti K.M."/>
            <person name="Lechner B.E."/>
            <person name="Liimatainen K."/>
            <person name="Lipzen A."/>
            <person name="Lukacs Z."/>
            <person name="Mihaltcheva S."/>
            <person name="Morgado L.N."/>
            <person name="Niskanen T."/>
            <person name="Noordeloos M.E."/>
            <person name="Ohm R.A."/>
            <person name="Ortiz-Santana B."/>
            <person name="Ovrebo C."/>
            <person name="Racz N."/>
            <person name="Riley R."/>
            <person name="Savchenko A."/>
            <person name="Shiryaev A."/>
            <person name="Soop K."/>
            <person name="Spirin V."/>
            <person name="Szebenyi C."/>
            <person name="Tomsovsky M."/>
            <person name="Tulloss R.E."/>
            <person name="Uehling J."/>
            <person name="Grigoriev I.V."/>
            <person name="Vagvolgyi C."/>
            <person name="Papp T."/>
            <person name="Martin F.M."/>
            <person name="Miettinen O."/>
            <person name="Hibbett D.S."/>
            <person name="Nagy L.G."/>
        </authorList>
    </citation>
    <scope>NUCLEOTIDE SEQUENCE [LARGE SCALE GENOMIC DNA]</scope>
    <source>
        <strain evidence="1 2">CBS 962.96</strain>
    </source>
</reference>
<sequence length="73" mass="8366">ITAHRAQGATMKKVKVDLTKCRGTETPYVMISRVKSLDGLLILHDFDLKTIQCRQSEDARKEGDRLQYLELMT</sequence>
<dbReference type="OrthoDB" id="432234at2759"/>
<name>A0A4S8MNI9_DENBC</name>
<organism evidence="1 2">
    <name type="scientific">Dendrothele bispora (strain CBS 962.96)</name>
    <dbReference type="NCBI Taxonomy" id="1314807"/>
    <lineage>
        <taxon>Eukaryota</taxon>
        <taxon>Fungi</taxon>
        <taxon>Dikarya</taxon>
        <taxon>Basidiomycota</taxon>
        <taxon>Agaricomycotina</taxon>
        <taxon>Agaricomycetes</taxon>
        <taxon>Agaricomycetidae</taxon>
        <taxon>Agaricales</taxon>
        <taxon>Agaricales incertae sedis</taxon>
        <taxon>Dendrothele</taxon>
    </lineage>
</organism>
<feature type="non-terminal residue" evidence="1">
    <location>
        <position position="73"/>
    </location>
</feature>
<keyword evidence="2" id="KW-1185">Reference proteome</keyword>
<evidence type="ECO:0008006" key="3">
    <source>
        <dbReference type="Google" id="ProtNLM"/>
    </source>
</evidence>
<accession>A0A4S8MNI9</accession>
<feature type="non-terminal residue" evidence="1">
    <location>
        <position position="1"/>
    </location>
</feature>
<gene>
    <name evidence="1" type="ORF">K435DRAFT_621409</name>
</gene>
<dbReference type="Proteomes" id="UP000297245">
    <property type="component" value="Unassembled WGS sequence"/>
</dbReference>
<dbReference type="AlphaFoldDB" id="A0A4S8MNI9"/>
<proteinExistence type="predicted"/>
<dbReference type="EMBL" id="ML179055">
    <property type="protein sequence ID" value="THV04517.1"/>
    <property type="molecule type" value="Genomic_DNA"/>
</dbReference>